<reference evidence="1" key="1">
    <citation type="submission" date="2020-07" db="EMBL/GenBank/DDBJ databases">
        <title>Multicomponent nature underlies the extraordinary mechanical properties of spider dragline silk.</title>
        <authorList>
            <person name="Kono N."/>
            <person name="Nakamura H."/>
            <person name="Mori M."/>
            <person name="Yoshida Y."/>
            <person name="Ohtoshi R."/>
            <person name="Malay A.D."/>
            <person name="Moran D.A.P."/>
            <person name="Tomita M."/>
            <person name="Numata K."/>
            <person name="Arakawa K."/>
        </authorList>
    </citation>
    <scope>NUCLEOTIDE SEQUENCE</scope>
</reference>
<keyword evidence="2" id="KW-1185">Reference proteome</keyword>
<dbReference type="Proteomes" id="UP000887116">
    <property type="component" value="Unassembled WGS sequence"/>
</dbReference>
<proteinExistence type="predicted"/>
<evidence type="ECO:0000313" key="1">
    <source>
        <dbReference type="EMBL" id="GFQ69935.1"/>
    </source>
</evidence>
<organism evidence="1 2">
    <name type="scientific">Trichonephila clavata</name>
    <name type="common">Joro spider</name>
    <name type="synonym">Nephila clavata</name>
    <dbReference type="NCBI Taxonomy" id="2740835"/>
    <lineage>
        <taxon>Eukaryota</taxon>
        <taxon>Metazoa</taxon>
        <taxon>Ecdysozoa</taxon>
        <taxon>Arthropoda</taxon>
        <taxon>Chelicerata</taxon>
        <taxon>Arachnida</taxon>
        <taxon>Araneae</taxon>
        <taxon>Araneomorphae</taxon>
        <taxon>Entelegynae</taxon>
        <taxon>Araneoidea</taxon>
        <taxon>Nephilidae</taxon>
        <taxon>Trichonephila</taxon>
    </lineage>
</organism>
<name>A0A8X6KA54_TRICU</name>
<evidence type="ECO:0000313" key="2">
    <source>
        <dbReference type="Proteomes" id="UP000887116"/>
    </source>
</evidence>
<gene>
    <name evidence="1" type="ORF">TNCT_616331</name>
</gene>
<dbReference type="AlphaFoldDB" id="A0A8X6KA54"/>
<sequence length="89" mass="10055">MYHCCDTQVGLRTPVEYLIKGGVESEEKLPLTFEAFVNNFVLNLESDEWGCEQFIHFGPRLQSEEACPADAHLEHYLAIKGKTALIISI</sequence>
<dbReference type="EMBL" id="BMAO01010854">
    <property type="protein sequence ID" value="GFQ69935.1"/>
    <property type="molecule type" value="Genomic_DNA"/>
</dbReference>
<accession>A0A8X6KA54</accession>
<protein>
    <submittedName>
        <fullName evidence="1">Uncharacterized protein</fullName>
    </submittedName>
</protein>
<comment type="caution">
    <text evidence="1">The sequence shown here is derived from an EMBL/GenBank/DDBJ whole genome shotgun (WGS) entry which is preliminary data.</text>
</comment>